<dbReference type="Gene3D" id="3.30.565.10">
    <property type="entry name" value="Histidine kinase-like ATPase, C-terminal domain"/>
    <property type="match status" value="1"/>
</dbReference>
<keyword evidence="1" id="KW-0418">Kinase</keyword>
<accession>A0ABT4S9H7</accession>
<evidence type="ECO:0000313" key="3">
    <source>
        <dbReference type="EMBL" id="MDA0633819.1"/>
    </source>
</evidence>
<organism evidence="3 4">
    <name type="scientific">Nonomuraea corallina</name>
    <dbReference type="NCBI Taxonomy" id="2989783"/>
    <lineage>
        <taxon>Bacteria</taxon>
        <taxon>Bacillati</taxon>
        <taxon>Actinomycetota</taxon>
        <taxon>Actinomycetes</taxon>
        <taxon>Streptosporangiales</taxon>
        <taxon>Streptosporangiaceae</taxon>
        <taxon>Nonomuraea</taxon>
    </lineage>
</organism>
<protein>
    <submittedName>
        <fullName evidence="3">ATP-binding protein</fullName>
    </submittedName>
</protein>
<dbReference type="PANTHER" id="PTHR35526:SF3">
    <property type="entry name" value="ANTI-SIGMA-F FACTOR RSBW"/>
    <property type="match status" value="1"/>
</dbReference>
<keyword evidence="1" id="KW-0723">Serine/threonine-protein kinase</keyword>
<dbReference type="SUPFAM" id="SSF55874">
    <property type="entry name" value="ATPase domain of HSP90 chaperone/DNA topoisomerase II/histidine kinase"/>
    <property type="match status" value="1"/>
</dbReference>
<dbReference type="InterPro" id="IPR003594">
    <property type="entry name" value="HATPase_dom"/>
</dbReference>
<dbReference type="CDD" id="cd16936">
    <property type="entry name" value="HATPase_RsbW-like"/>
    <property type="match status" value="1"/>
</dbReference>
<sequence length="154" mass="16556">MRTLLTRSITGTEVADLRRAVARHATGCGLASPRLEDFVLAVHESVINVVTHAGGHGHVKLWTVDGVLGAETVDHGAGIPGGYLEVHRRPPATVCDGRGLYLIRELSDGVTVRTGPRGTRVEITMLLPVRRVRRRSPMKRIRVAADGQPGGFTA</sequence>
<dbReference type="EMBL" id="JAPNNL010000028">
    <property type="protein sequence ID" value="MDA0633819.1"/>
    <property type="molecule type" value="Genomic_DNA"/>
</dbReference>
<feature type="domain" description="Histidine kinase/HSP90-like ATPase" evidence="2">
    <location>
        <begin position="13"/>
        <end position="124"/>
    </location>
</feature>
<evidence type="ECO:0000256" key="1">
    <source>
        <dbReference type="ARBA" id="ARBA00022527"/>
    </source>
</evidence>
<evidence type="ECO:0000313" key="4">
    <source>
        <dbReference type="Proteomes" id="UP001144036"/>
    </source>
</evidence>
<keyword evidence="3" id="KW-0067">ATP-binding</keyword>
<gene>
    <name evidence="3" type="ORF">OUY22_10345</name>
</gene>
<name>A0ABT4S9H7_9ACTN</name>
<dbReference type="InterPro" id="IPR050267">
    <property type="entry name" value="Anti-sigma-factor_SerPK"/>
</dbReference>
<comment type="caution">
    <text evidence="3">The sequence shown here is derived from an EMBL/GenBank/DDBJ whole genome shotgun (WGS) entry which is preliminary data.</text>
</comment>
<dbReference type="Pfam" id="PF13581">
    <property type="entry name" value="HATPase_c_2"/>
    <property type="match status" value="1"/>
</dbReference>
<reference evidence="3" key="1">
    <citation type="submission" date="2022-11" db="EMBL/GenBank/DDBJ databases">
        <title>Nonomuraea corallina sp. nov., a new species of the genus Nonomuraea isolated from sea side sediment in Thai sea.</title>
        <authorList>
            <person name="Ngamcharungchit C."/>
            <person name="Matsumoto A."/>
            <person name="Suriyachadkun C."/>
            <person name="Panbangred W."/>
            <person name="Inahashi Y."/>
            <person name="Intra B."/>
        </authorList>
    </citation>
    <scope>NUCLEOTIDE SEQUENCE</scope>
    <source>
        <strain evidence="3">MCN248</strain>
    </source>
</reference>
<dbReference type="InterPro" id="IPR036890">
    <property type="entry name" value="HATPase_C_sf"/>
</dbReference>
<keyword evidence="1" id="KW-0808">Transferase</keyword>
<evidence type="ECO:0000259" key="2">
    <source>
        <dbReference type="Pfam" id="PF13581"/>
    </source>
</evidence>
<dbReference type="PANTHER" id="PTHR35526">
    <property type="entry name" value="ANTI-SIGMA-F FACTOR RSBW-RELATED"/>
    <property type="match status" value="1"/>
</dbReference>
<keyword evidence="4" id="KW-1185">Reference proteome</keyword>
<keyword evidence="3" id="KW-0547">Nucleotide-binding</keyword>
<proteinExistence type="predicted"/>
<dbReference type="GO" id="GO:0005524">
    <property type="term" value="F:ATP binding"/>
    <property type="evidence" value="ECO:0007669"/>
    <property type="project" value="UniProtKB-KW"/>
</dbReference>
<dbReference type="RefSeq" id="WP_270154619.1">
    <property type="nucleotide sequence ID" value="NZ_JAPNNL010000028.1"/>
</dbReference>
<dbReference type="Proteomes" id="UP001144036">
    <property type="component" value="Unassembled WGS sequence"/>
</dbReference>